<dbReference type="Gene3D" id="2.40.128.20">
    <property type="match status" value="1"/>
</dbReference>
<dbReference type="AlphaFoldDB" id="A6YPK7"/>
<sequence length="195" mass="22531">MKMIIAVAFFGMLTYAFADSSAKIKECQEVSPMKDFDSTKSWSGTRYVTKAKNGKSSTLCQKFKFERDSKSNLVIRYGFYISEDFYKARCNCTMKTEKGKYSSNCTLTNEKGESDIFQADFVIIGTDYKNYAVVYRCVKIGTEIIGDNFLVLRPKQSEIKHAEITNVLLKEQKLRLQNFRSRKNQNCKIIHDNKF</sequence>
<reference evidence="8" key="1">
    <citation type="submission" date="2007-05" db="EMBL/GenBank/DDBJ databases">
        <authorList>
            <person name="Douchkov D."/>
            <person name="Schweizer P."/>
        </authorList>
    </citation>
    <scope>NUCLEOTIDE SEQUENCE</scope>
    <source>
        <tissue evidence="8">Salivary gland</tissue>
    </source>
</reference>
<keyword evidence="2" id="KW-0964">Secreted</keyword>
<dbReference type="InterPro" id="IPR005657">
    <property type="entry name" value="Triabi/Procalin"/>
</dbReference>
<name>A6YPK7_TRIIF</name>
<evidence type="ECO:0000256" key="4">
    <source>
        <dbReference type="ARBA" id="ARBA00022729"/>
    </source>
</evidence>
<dbReference type="GO" id="GO:0005576">
    <property type="term" value="C:extracellular region"/>
    <property type="evidence" value="ECO:0007669"/>
    <property type="project" value="UniProtKB-SubCell"/>
</dbReference>
<evidence type="ECO:0000256" key="3">
    <source>
        <dbReference type="ARBA" id="ARBA00022656"/>
    </source>
</evidence>
<dbReference type="GO" id="GO:0090729">
    <property type="term" value="F:toxin activity"/>
    <property type="evidence" value="ECO:0007669"/>
    <property type="project" value="UniProtKB-KW"/>
</dbReference>
<evidence type="ECO:0000313" key="8">
    <source>
        <dbReference type="EMBL" id="ABR27903.1"/>
    </source>
</evidence>
<keyword evidence="3" id="KW-0800">Toxin</keyword>
<accession>A6YPK7</accession>
<evidence type="ECO:0000256" key="6">
    <source>
        <dbReference type="ARBA" id="ARBA00034121"/>
    </source>
</evidence>
<evidence type="ECO:0000256" key="2">
    <source>
        <dbReference type="ARBA" id="ARBA00022525"/>
    </source>
</evidence>
<dbReference type="SUPFAM" id="SSF50814">
    <property type="entry name" value="Lipocalins"/>
    <property type="match status" value="1"/>
</dbReference>
<proteinExistence type="evidence at transcript level"/>
<keyword evidence="5" id="KW-1199">Hemostasis impairing toxin</keyword>
<reference evidence="8" key="2">
    <citation type="journal article" date="2008" name="Insect Biochem. Mol. Biol.">
        <title>An insight into the sialome of the blood-sucking bug Triatoma infestans, a vector of Chagas' disease.</title>
        <authorList>
            <person name="Assumpcao T.C."/>
            <person name="Francischetti I.M."/>
            <person name="Andersen J.F."/>
            <person name="Schwarz A."/>
            <person name="Santana J.M."/>
            <person name="Ribeiro J.M."/>
        </authorList>
    </citation>
    <scope>NUCLEOTIDE SEQUENCE</scope>
    <source>
        <tissue evidence="8">Salivary gland</tissue>
    </source>
</reference>
<dbReference type="InterPro" id="IPR012674">
    <property type="entry name" value="Calycin"/>
</dbReference>
<feature type="signal peptide" evidence="7">
    <location>
        <begin position="1"/>
        <end position="18"/>
    </location>
</feature>
<dbReference type="CDD" id="cd19423">
    <property type="entry name" value="lipocalin_LTBP1-like"/>
    <property type="match status" value="1"/>
</dbReference>
<feature type="chain" id="PRO_5002705667" evidence="7">
    <location>
        <begin position="19"/>
        <end position="195"/>
    </location>
</feature>
<dbReference type="Pfam" id="PF03973">
    <property type="entry name" value="Triabin"/>
    <property type="match status" value="1"/>
</dbReference>
<dbReference type="GO" id="GO:0030682">
    <property type="term" value="P:symbiont-mediated perturbation of host defenses"/>
    <property type="evidence" value="ECO:0007669"/>
    <property type="project" value="InterPro"/>
</dbReference>
<protein>
    <submittedName>
        <fullName evidence="8">Salivary lipocalin</fullName>
    </submittedName>
</protein>
<evidence type="ECO:0000256" key="5">
    <source>
        <dbReference type="ARBA" id="ARBA00023240"/>
    </source>
</evidence>
<comment type="subcellular location">
    <subcellularLocation>
        <location evidence="1">Secreted</location>
    </subcellularLocation>
</comment>
<comment type="similarity">
    <text evidence="6">Belongs to the calycin superfamily. Triabin family.</text>
</comment>
<dbReference type="EMBL" id="EF639018">
    <property type="protein sequence ID" value="ABR27903.1"/>
    <property type="molecule type" value="mRNA"/>
</dbReference>
<evidence type="ECO:0000256" key="7">
    <source>
        <dbReference type="SAM" id="SignalP"/>
    </source>
</evidence>
<evidence type="ECO:0000256" key="1">
    <source>
        <dbReference type="ARBA" id="ARBA00004613"/>
    </source>
</evidence>
<keyword evidence="4 7" id="KW-0732">Signal</keyword>
<organism evidence="8">
    <name type="scientific">Triatoma infestans</name>
    <name type="common">Assassin bug</name>
    <dbReference type="NCBI Taxonomy" id="30076"/>
    <lineage>
        <taxon>Eukaryota</taxon>
        <taxon>Metazoa</taxon>
        <taxon>Ecdysozoa</taxon>
        <taxon>Arthropoda</taxon>
        <taxon>Hexapoda</taxon>
        <taxon>Insecta</taxon>
        <taxon>Pterygota</taxon>
        <taxon>Neoptera</taxon>
        <taxon>Paraneoptera</taxon>
        <taxon>Hemiptera</taxon>
        <taxon>Heteroptera</taxon>
        <taxon>Panheteroptera</taxon>
        <taxon>Cimicomorpha</taxon>
        <taxon>Reduviidae</taxon>
        <taxon>Triatominae</taxon>
        <taxon>Triatoma</taxon>
    </lineage>
</organism>